<evidence type="ECO:0000313" key="9">
    <source>
        <dbReference type="Proteomes" id="UP000799537"/>
    </source>
</evidence>
<keyword evidence="5" id="KW-0560">Oxidoreductase</keyword>
<dbReference type="PANTHER" id="PTHR45348">
    <property type="entry name" value="HYPOTHETICAL OXIDOREDUCTASE (EUROFUNG)"/>
    <property type="match status" value="1"/>
</dbReference>
<dbReference type="SUPFAM" id="SSF51735">
    <property type="entry name" value="NAD(P)-binding Rossmann-fold domains"/>
    <property type="match status" value="1"/>
</dbReference>
<dbReference type="InterPro" id="IPR020843">
    <property type="entry name" value="ER"/>
</dbReference>
<comment type="similarity">
    <text evidence="1">Belongs to the zinc-containing alcohol dehydrogenase family.</text>
</comment>
<dbReference type="InterPro" id="IPR013149">
    <property type="entry name" value="ADH-like_C"/>
</dbReference>
<dbReference type="Proteomes" id="UP000799537">
    <property type="component" value="Unassembled WGS sequence"/>
</dbReference>
<protein>
    <recommendedName>
        <fullName evidence="7">Enoyl reductase (ER) domain-containing protein</fullName>
    </recommendedName>
</protein>
<dbReference type="InterPro" id="IPR013154">
    <property type="entry name" value="ADH-like_N"/>
</dbReference>
<dbReference type="OrthoDB" id="48317at2759"/>
<dbReference type="InterPro" id="IPR011032">
    <property type="entry name" value="GroES-like_sf"/>
</dbReference>
<evidence type="ECO:0000256" key="5">
    <source>
        <dbReference type="ARBA" id="ARBA00023002"/>
    </source>
</evidence>
<reference evidence="8" key="1">
    <citation type="journal article" date="2020" name="Stud. Mycol.">
        <title>101 Dothideomycetes genomes: a test case for predicting lifestyles and emergence of pathogens.</title>
        <authorList>
            <person name="Haridas S."/>
            <person name="Albert R."/>
            <person name="Binder M."/>
            <person name="Bloem J."/>
            <person name="Labutti K."/>
            <person name="Salamov A."/>
            <person name="Andreopoulos B."/>
            <person name="Baker S."/>
            <person name="Barry K."/>
            <person name="Bills G."/>
            <person name="Bluhm B."/>
            <person name="Cannon C."/>
            <person name="Castanera R."/>
            <person name="Culley D."/>
            <person name="Daum C."/>
            <person name="Ezra D."/>
            <person name="Gonzalez J."/>
            <person name="Henrissat B."/>
            <person name="Kuo A."/>
            <person name="Liang C."/>
            <person name="Lipzen A."/>
            <person name="Lutzoni F."/>
            <person name="Magnuson J."/>
            <person name="Mondo S."/>
            <person name="Nolan M."/>
            <person name="Ohm R."/>
            <person name="Pangilinan J."/>
            <person name="Park H.-J."/>
            <person name="Ramirez L."/>
            <person name="Alfaro M."/>
            <person name="Sun H."/>
            <person name="Tritt A."/>
            <person name="Yoshinaga Y."/>
            <person name="Zwiers L.-H."/>
            <person name="Turgeon B."/>
            <person name="Goodwin S."/>
            <person name="Spatafora J."/>
            <person name="Crous P."/>
            <person name="Grigoriev I."/>
        </authorList>
    </citation>
    <scope>NUCLEOTIDE SEQUENCE</scope>
    <source>
        <strain evidence="8">ATCC 36951</strain>
    </source>
</reference>
<dbReference type="GO" id="GO:0000166">
    <property type="term" value="F:nucleotide binding"/>
    <property type="evidence" value="ECO:0007669"/>
    <property type="project" value="UniProtKB-KW"/>
</dbReference>
<evidence type="ECO:0000256" key="3">
    <source>
        <dbReference type="ARBA" id="ARBA00022741"/>
    </source>
</evidence>
<dbReference type="GeneID" id="54563233"/>
<evidence type="ECO:0000256" key="2">
    <source>
        <dbReference type="ARBA" id="ARBA00011245"/>
    </source>
</evidence>
<dbReference type="EMBL" id="ML993644">
    <property type="protein sequence ID" value="KAF2158978.1"/>
    <property type="molecule type" value="Genomic_DNA"/>
</dbReference>
<evidence type="ECO:0000256" key="1">
    <source>
        <dbReference type="ARBA" id="ARBA00008072"/>
    </source>
</evidence>
<accession>A0A6A6BY34</accession>
<gene>
    <name evidence="8" type="ORF">M409DRAFT_30512</name>
</gene>
<dbReference type="Pfam" id="PF00107">
    <property type="entry name" value="ADH_zinc_N"/>
    <property type="match status" value="1"/>
</dbReference>
<dbReference type="AlphaFoldDB" id="A0A6A6BY34"/>
<evidence type="ECO:0000313" key="8">
    <source>
        <dbReference type="EMBL" id="KAF2158978.1"/>
    </source>
</evidence>
<feature type="domain" description="Enoyl reductase (ER)" evidence="7">
    <location>
        <begin position="21"/>
        <end position="364"/>
    </location>
</feature>
<keyword evidence="3" id="KW-0547">Nucleotide-binding</keyword>
<feature type="compositionally biased region" description="Polar residues" evidence="6">
    <location>
        <begin position="1"/>
        <end position="10"/>
    </location>
</feature>
<feature type="region of interest" description="Disordered" evidence="6">
    <location>
        <begin position="1"/>
        <end position="20"/>
    </location>
</feature>
<dbReference type="InterPro" id="IPR036291">
    <property type="entry name" value="NAD(P)-bd_dom_sf"/>
</dbReference>
<keyword evidence="4" id="KW-0521">NADP</keyword>
<dbReference type="Gene3D" id="3.90.180.10">
    <property type="entry name" value="Medium-chain alcohol dehydrogenases, catalytic domain"/>
    <property type="match status" value="1"/>
</dbReference>
<evidence type="ECO:0000259" key="7">
    <source>
        <dbReference type="SMART" id="SM00829"/>
    </source>
</evidence>
<dbReference type="Gene3D" id="3.40.50.720">
    <property type="entry name" value="NAD(P)-binding Rossmann-like Domain"/>
    <property type="match status" value="1"/>
</dbReference>
<dbReference type="Pfam" id="PF08240">
    <property type="entry name" value="ADH_N"/>
    <property type="match status" value="1"/>
</dbReference>
<dbReference type="RefSeq" id="XP_033659867.1">
    <property type="nucleotide sequence ID" value="XM_033809961.1"/>
</dbReference>
<dbReference type="InterPro" id="IPR047122">
    <property type="entry name" value="Trans-enoyl_RdTase-like"/>
</dbReference>
<keyword evidence="9" id="KW-1185">Reference proteome</keyword>
<sequence>MPAPSRQSAVVQWKDDSSSKSDLPILVRDDVSVPKISSPHDVLVRVVAASGNPTDWKMITHFYMEGNVIGCDFCGVVVEAGSEAIHTPGTKICGAVFPYRVDKNNPQNGAFAQWVVADSRQMLALPDGMNECQAAALGAIGWGTVAMALGDSDALNLSGTPTRPVVSEKPVYVLVYGGATATGVIAIQMLKSSGYHPIAVCSQASAARVKEYGAIGTADYTSPNCTEQIKTLANGFPIKHALDCITDDISAATCFSVLSRTGARYACLEDLPEAWRTRKAVKVKIVMGFEMLGHDVDLGHASYARAANASLHAVGITWAREVQWLLDNKIIKPQLVHEVEGGLGGLVKAVEMMRRGEFAGKKLVARLLQY</sequence>
<dbReference type="GO" id="GO:0016651">
    <property type="term" value="F:oxidoreductase activity, acting on NAD(P)H"/>
    <property type="evidence" value="ECO:0007669"/>
    <property type="project" value="InterPro"/>
</dbReference>
<evidence type="ECO:0000256" key="4">
    <source>
        <dbReference type="ARBA" id="ARBA00022857"/>
    </source>
</evidence>
<evidence type="ECO:0000256" key="6">
    <source>
        <dbReference type="SAM" id="MobiDB-lite"/>
    </source>
</evidence>
<dbReference type="PANTHER" id="PTHR45348:SF1">
    <property type="entry name" value="TRANS-ENOYL REDUCTASE STHE"/>
    <property type="match status" value="1"/>
</dbReference>
<dbReference type="CDD" id="cd08249">
    <property type="entry name" value="enoyl_reductase_like"/>
    <property type="match status" value="1"/>
</dbReference>
<proteinExistence type="inferred from homology"/>
<organism evidence="8 9">
    <name type="scientific">Zasmidium cellare ATCC 36951</name>
    <dbReference type="NCBI Taxonomy" id="1080233"/>
    <lineage>
        <taxon>Eukaryota</taxon>
        <taxon>Fungi</taxon>
        <taxon>Dikarya</taxon>
        <taxon>Ascomycota</taxon>
        <taxon>Pezizomycotina</taxon>
        <taxon>Dothideomycetes</taxon>
        <taxon>Dothideomycetidae</taxon>
        <taxon>Mycosphaerellales</taxon>
        <taxon>Mycosphaerellaceae</taxon>
        <taxon>Zasmidium</taxon>
    </lineage>
</organism>
<dbReference type="SMART" id="SM00829">
    <property type="entry name" value="PKS_ER"/>
    <property type="match status" value="1"/>
</dbReference>
<comment type="subunit">
    <text evidence="2">Monomer.</text>
</comment>
<dbReference type="SUPFAM" id="SSF50129">
    <property type="entry name" value="GroES-like"/>
    <property type="match status" value="1"/>
</dbReference>
<name>A0A6A6BY34_ZASCE</name>